<evidence type="ECO:0000313" key="1">
    <source>
        <dbReference type="EMBL" id="EHS64497.1"/>
    </source>
</evidence>
<evidence type="ECO:0000313" key="2">
    <source>
        <dbReference type="Proteomes" id="UP000008783"/>
    </source>
</evidence>
<dbReference type="KEGG" id="pgr:PGTG_20960"/>
<keyword evidence="2" id="KW-1185">Reference proteome</keyword>
<dbReference type="HOGENOM" id="CLU_2961903_0_0_1"/>
<dbReference type="EMBL" id="DS178268">
    <property type="protein sequence ID" value="EHS64497.1"/>
    <property type="molecule type" value="Genomic_DNA"/>
</dbReference>
<protein>
    <submittedName>
        <fullName evidence="1">Uncharacterized protein</fullName>
    </submittedName>
</protein>
<accession>H6QQ14</accession>
<sequence length="59" mass="6449">MNKVPKAYCRESGHWQTSGFHGQLWTRVSVHCGGAMTEWAHQQAEAGLRVAGPEAEAVV</sequence>
<dbReference type="Proteomes" id="UP000008783">
    <property type="component" value="Unassembled WGS sequence"/>
</dbReference>
<dbReference type="GeneID" id="13542651"/>
<dbReference type="InParanoid" id="H6QQ14"/>
<reference evidence="2" key="1">
    <citation type="journal article" date="2011" name="Proc. Natl. Acad. Sci. U.S.A.">
        <title>Obligate biotrophy features unraveled by the genomic analysis of rust fungi.</title>
        <authorList>
            <person name="Duplessis S."/>
            <person name="Cuomo C.A."/>
            <person name="Lin Y.-C."/>
            <person name="Aerts A."/>
            <person name="Tisserant E."/>
            <person name="Veneault-Fourrey C."/>
            <person name="Joly D.L."/>
            <person name="Hacquard S."/>
            <person name="Amselem J."/>
            <person name="Cantarel B.L."/>
            <person name="Chiu R."/>
            <person name="Coutinho P.M."/>
            <person name="Feau N."/>
            <person name="Field M."/>
            <person name="Frey P."/>
            <person name="Gelhaye E."/>
            <person name="Goldberg J."/>
            <person name="Grabherr M.G."/>
            <person name="Kodira C.D."/>
            <person name="Kohler A."/>
            <person name="Kuees U."/>
            <person name="Lindquist E.A."/>
            <person name="Lucas S.M."/>
            <person name="Mago R."/>
            <person name="Mauceli E."/>
            <person name="Morin E."/>
            <person name="Murat C."/>
            <person name="Pangilinan J.L."/>
            <person name="Park R."/>
            <person name="Pearson M."/>
            <person name="Quesneville H."/>
            <person name="Rouhier N."/>
            <person name="Sakthikumar S."/>
            <person name="Salamov A.A."/>
            <person name="Schmutz J."/>
            <person name="Selles B."/>
            <person name="Shapiro H."/>
            <person name="Tanguay P."/>
            <person name="Tuskan G.A."/>
            <person name="Henrissat B."/>
            <person name="Van de Peer Y."/>
            <person name="Rouze P."/>
            <person name="Ellis J.G."/>
            <person name="Dodds P.N."/>
            <person name="Schein J.E."/>
            <person name="Zhong S."/>
            <person name="Hamelin R.C."/>
            <person name="Grigoriev I.V."/>
            <person name="Szabo L.J."/>
            <person name="Martin F."/>
        </authorList>
    </citation>
    <scope>NUCLEOTIDE SEQUENCE [LARGE SCALE GENOMIC DNA]</scope>
    <source>
        <strain evidence="2">CRL 75-36-700-3 / race SCCL</strain>
    </source>
</reference>
<gene>
    <name evidence="1" type="ORF">PGTG_20960</name>
</gene>
<name>H6QQ14_PUCGT</name>
<organism evidence="1 2">
    <name type="scientific">Puccinia graminis f. sp. tritici (strain CRL 75-36-700-3 / race SCCL)</name>
    <name type="common">Black stem rust fungus</name>
    <dbReference type="NCBI Taxonomy" id="418459"/>
    <lineage>
        <taxon>Eukaryota</taxon>
        <taxon>Fungi</taxon>
        <taxon>Dikarya</taxon>
        <taxon>Basidiomycota</taxon>
        <taxon>Pucciniomycotina</taxon>
        <taxon>Pucciniomycetes</taxon>
        <taxon>Pucciniales</taxon>
        <taxon>Pucciniaceae</taxon>
        <taxon>Puccinia</taxon>
    </lineage>
</organism>
<dbReference type="AlphaFoldDB" id="H6QQ14"/>
<dbReference type="RefSeq" id="XP_003890411.1">
    <property type="nucleotide sequence ID" value="XM_003890362.1"/>
</dbReference>
<dbReference type="VEuPathDB" id="FungiDB:PGTG_20960"/>
<proteinExistence type="predicted"/>